<feature type="transmembrane region" description="Helical" evidence="4">
    <location>
        <begin position="12"/>
        <end position="33"/>
    </location>
</feature>
<dbReference type="InterPro" id="IPR015943">
    <property type="entry name" value="WD40/YVTN_repeat-like_dom_sf"/>
</dbReference>
<gene>
    <name evidence="6" type="ORF">AKSOIL_0026</name>
</gene>
<name>C0INV3_9BACT</name>
<proteinExistence type="predicted"/>
<dbReference type="CDD" id="cd16917">
    <property type="entry name" value="HATPase_UhpB-NarQ-NarX-like"/>
    <property type="match status" value="1"/>
</dbReference>
<dbReference type="PANTHER" id="PTHR24421:SF62">
    <property type="entry name" value="SENSORY TRANSDUCTION HISTIDINE KINASE"/>
    <property type="match status" value="1"/>
</dbReference>
<feature type="transmembrane region" description="Helical" evidence="4">
    <location>
        <begin position="759"/>
        <end position="776"/>
    </location>
</feature>
<dbReference type="SUPFAM" id="SSF55874">
    <property type="entry name" value="ATPase domain of HSP90 chaperone/DNA topoisomerase II/histidine kinase"/>
    <property type="match status" value="1"/>
</dbReference>
<evidence type="ECO:0000256" key="4">
    <source>
        <dbReference type="SAM" id="Phobius"/>
    </source>
</evidence>
<dbReference type="Pfam" id="PF07494">
    <property type="entry name" value="Reg_prop"/>
    <property type="match status" value="2"/>
</dbReference>
<dbReference type="InterPro" id="IPR036890">
    <property type="entry name" value="HATPase_C_sf"/>
</dbReference>
<keyword evidence="1" id="KW-0808">Transferase</keyword>
<dbReference type="SUPFAM" id="SSF63829">
    <property type="entry name" value="Calcium-dependent phosphotriesterase"/>
    <property type="match status" value="1"/>
</dbReference>
<dbReference type="InterPro" id="IPR013783">
    <property type="entry name" value="Ig-like_fold"/>
</dbReference>
<evidence type="ECO:0000256" key="3">
    <source>
        <dbReference type="ARBA" id="ARBA00023012"/>
    </source>
</evidence>
<keyword evidence="2" id="KW-0418">Kinase</keyword>
<dbReference type="GO" id="GO:0016020">
    <property type="term" value="C:membrane"/>
    <property type="evidence" value="ECO:0007669"/>
    <property type="project" value="InterPro"/>
</dbReference>
<dbReference type="GO" id="GO:0046983">
    <property type="term" value="F:protein dimerization activity"/>
    <property type="evidence" value="ECO:0007669"/>
    <property type="project" value="InterPro"/>
</dbReference>
<dbReference type="GO" id="GO:0000155">
    <property type="term" value="F:phosphorelay sensor kinase activity"/>
    <property type="evidence" value="ECO:0007669"/>
    <property type="project" value="InterPro"/>
</dbReference>
<dbReference type="Gene3D" id="2.130.10.10">
    <property type="entry name" value="YVTN repeat-like/Quinoprotein amine dehydrogenase"/>
    <property type="match status" value="3"/>
</dbReference>
<feature type="domain" description="Histidine kinase/HSP90-like ATPase" evidence="5">
    <location>
        <begin position="902"/>
        <end position="998"/>
    </location>
</feature>
<keyword evidence="3" id="KW-0902">Two-component regulatory system</keyword>
<keyword evidence="4" id="KW-0812">Transmembrane</keyword>
<organism evidence="6">
    <name type="scientific">uncultured bacterium BLR5</name>
    <dbReference type="NCBI Taxonomy" id="506522"/>
    <lineage>
        <taxon>Bacteria</taxon>
        <taxon>environmental samples</taxon>
    </lineage>
</organism>
<dbReference type="Gene3D" id="3.30.565.10">
    <property type="entry name" value="Histidine kinase-like ATPase, C-terminal domain"/>
    <property type="match status" value="1"/>
</dbReference>
<dbReference type="InterPro" id="IPR011110">
    <property type="entry name" value="Reg_prop"/>
</dbReference>
<dbReference type="EMBL" id="EU408358">
    <property type="protein sequence ID" value="ACN18082.1"/>
    <property type="molecule type" value="Genomic_DNA"/>
</dbReference>
<keyword evidence="4" id="KW-0472">Membrane</keyword>
<evidence type="ECO:0000259" key="5">
    <source>
        <dbReference type="SMART" id="SM00387"/>
    </source>
</evidence>
<reference evidence="6" key="1">
    <citation type="journal article" date="2009" name="ISME J.">
        <title>Functional metagenomics reveals diverse beta-lactamases in a remote Alaskan soil.</title>
        <authorList>
            <person name="Allen H.K."/>
            <person name="Moe L.A."/>
            <person name="Rodbumrer J."/>
            <person name="Gaarder A."/>
            <person name="Handelsman J."/>
        </authorList>
    </citation>
    <scope>NUCLEOTIDE SEQUENCE</scope>
</reference>
<keyword evidence="4" id="KW-1133">Transmembrane helix</keyword>
<dbReference type="Pfam" id="PF07730">
    <property type="entry name" value="HisKA_3"/>
    <property type="match status" value="1"/>
</dbReference>
<evidence type="ECO:0000313" key="6">
    <source>
        <dbReference type="EMBL" id="ACN18082.1"/>
    </source>
</evidence>
<dbReference type="Pfam" id="PF02518">
    <property type="entry name" value="HATPase_c"/>
    <property type="match status" value="1"/>
</dbReference>
<evidence type="ECO:0000256" key="1">
    <source>
        <dbReference type="ARBA" id="ARBA00022679"/>
    </source>
</evidence>
<dbReference type="InterPro" id="IPR011712">
    <property type="entry name" value="Sig_transdc_His_kin_sub3_dim/P"/>
</dbReference>
<dbReference type="AlphaFoldDB" id="C0INV3"/>
<dbReference type="InterPro" id="IPR011123">
    <property type="entry name" value="Y_Y_Y"/>
</dbReference>
<dbReference type="Gene3D" id="2.60.40.10">
    <property type="entry name" value="Immunoglobulins"/>
    <property type="match status" value="1"/>
</dbReference>
<dbReference type="InterPro" id="IPR003594">
    <property type="entry name" value="HATPase_dom"/>
</dbReference>
<evidence type="ECO:0000256" key="2">
    <source>
        <dbReference type="ARBA" id="ARBA00022777"/>
    </source>
</evidence>
<dbReference type="Gene3D" id="1.20.5.1930">
    <property type="match status" value="1"/>
</dbReference>
<dbReference type="SMART" id="SM00387">
    <property type="entry name" value="HATPase_c"/>
    <property type="match status" value="1"/>
</dbReference>
<protein>
    <submittedName>
        <fullName evidence="6">Two-component system sensor protein</fullName>
    </submittedName>
</protein>
<sequence>MYLNDNIRRREYFVRVLLLCFFGAFACSFAFALDRDRTLKQFHHTAWTAKDGAPSQISSLAQTDDGYLWIGSARGLYKFDGVEFTQYMPPAGVSFPSHNVSSLLATPDGGLWITFRPAGLGFLKAGQIKVFSRPEELPKSEAFGLAQDLDGRIWAATLRGLALFDGERWLEIGSDWNLPSERVWAMFTDRDGTFWIGIGDAVVFLPRGAKSFQQTGLHTVGVPRIAQANDGRLWITEWRKHIRTMPAVNGMLAANDAEIGVEAVSLYFDRAGSLWMSDYRDGVKRVRFPERLAGKLSGDSPEVESFGASDGLTSNTAFNFLEDREGNVWASSSKGLDRFSYRPFISLELPAPYSNLTLLPGESGEVWVATTIRNSLLRVSGEKIFKEGGPMEVASVFRDSGGTAWWGNSGGIWKQNRNQFVFFPRPISLTGGIWEIFPADDPGGLWARIGDSGLVHFNNGVWAGRETPKGLPEKGPSCSFKDPQGRIWLGYSNGAVYFLEGGQVRAFSRNDGIDIGKIKVIRGRGAQIWLGGETGLAMFNNGRFSSVNTVGEPFGAVSGIVETEDGGLWLNESHGIVHIPASERGQLLTDAAHRMNYRLYSILDGIPGGPQINYTVSTAVETSDGRIWFATDSGLTWIDPARIEKNNLPPPVVVKSLTTDEQTYQSTEILKLPKGTESLRINYTALSLSVPERVRFKYRLEGFHNEWLDAGTRREAFFTNLGPGAYRFRVIASNNDGVWNEEGAALEFTILPMFYQTNWFLALCAATLGFLAWLGYKWRVRQVKNLLHLQFQERLAERTRIAQDLHDTILQGFVSAKMQLFAEVHDLPPETLKTKRLKGVYELLGQLIEEGRNKVKDLRAAEDDGFTDFERECLKIREEFDINKDMDFRMVIGGTPRPLHPLIGSELLQIGHEALINAFLHSRATAIEIEIEYGLKSLNLLVRDNGCGIDSEILRSGREGHWGLTGMRERAEKIKAEIKIWSRVDVGTEVLVSVPRRFAFKNTGSFSNWIQKFIPTKPKTKNQSGSRGAKCL</sequence>
<dbReference type="PANTHER" id="PTHR24421">
    <property type="entry name" value="NITRATE/NITRITE SENSOR PROTEIN NARX-RELATED"/>
    <property type="match status" value="1"/>
</dbReference>
<accession>C0INV3</accession>
<dbReference type="Pfam" id="PF07495">
    <property type="entry name" value="Y_Y_Y"/>
    <property type="match status" value="1"/>
</dbReference>
<dbReference type="InterPro" id="IPR050482">
    <property type="entry name" value="Sensor_HK_TwoCompSys"/>
</dbReference>